<dbReference type="PANTHER" id="PTHR42100:SF1">
    <property type="entry name" value="OXIDOREDUCTASE 178 KDA SUBUNIT, PUTATIVE (AFU_ORTHOLOGUE AFUA_8G04320)-RELATED"/>
    <property type="match status" value="1"/>
</dbReference>
<keyword evidence="2" id="KW-1185">Reference proteome</keyword>
<accession>A0AAJ0BVC7</accession>
<dbReference type="GO" id="GO:0005739">
    <property type="term" value="C:mitochondrion"/>
    <property type="evidence" value="ECO:0007669"/>
    <property type="project" value="InterPro"/>
</dbReference>
<gene>
    <name evidence="1" type="ORF">QBC33DRAFT_456867</name>
</gene>
<evidence type="ECO:0000313" key="1">
    <source>
        <dbReference type="EMBL" id="KAK1764672.1"/>
    </source>
</evidence>
<dbReference type="Proteomes" id="UP001244011">
    <property type="component" value="Unassembled WGS sequence"/>
</dbReference>
<comment type="caution">
    <text evidence="1">The sequence shown here is derived from an EMBL/GenBank/DDBJ whole genome shotgun (WGS) entry which is preliminary data.</text>
</comment>
<organism evidence="1 2">
    <name type="scientific">Phialemonium atrogriseum</name>
    <dbReference type="NCBI Taxonomy" id="1093897"/>
    <lineage>
        <taxon>Eukaryota</taxon>
        <taxon>Fungi</taxon>
        <taxon>Dikarya</taxon>
        <taxon>Ascomycota</taxon>
        <taxon>Pezizomycotina</taxon>
        <taxon>Sordariomycetes</taxon>
        <taxon>Sordariomycetidae</taxon>
        <taxon>Cephalothecales</taxon>
        <taxon>Cephalothecaceae</taxon>
        <taxon>Phialemonium</taxon>
    </lineage>
</organism>
<dbReference type="InterPro" id="IPR034444">
    <property type="entry name" value="Nuo17.8"/>
</dbReference>
<name>A0AAJ0BVC7_9PEZI</name>
<reference evidence="1" key="1">
    <citation type="submission" date="2023-06" db="EMBL/GenBank/DDBJ databases">
        <title>Genome-scale phylogeny and comparative genomics of the fungal order Sordariales.</title>
        <authorList>
            <consortium name="Lawrence Berkeley National Laboratory"/>
            <person name="Hensen N."/>
            <person name="Bonometti L."/>
            <person name="Westerberg I."/>
            <person name="Brannstrom I.O."/>
            <person name="Guillou S."/>
            <person name="Cros-Aarteil S."/>
            <person name="Calhoun S."/>
            <person name="Haridas S."/>
            <person name="Kuo A."/>
            <person name="Mondo S."/>
            <person name="Pangilinan J."/>
            <person name="Riley R."/>
            <person name="Labutti K."/>
            <person name="Andreopoulos B."/>
            <person name="Lipzen A."/>
            <person name="Chen C."/>
            <person name="Yanf M."/>
            <person name="Daum C."/>
            <person name="Ng V."/>
            <person name="Clum A."/>
            <person name="Steindorff A."/>
            <person name="Ohm R."/>
            <person name="Martin F."/>
            <person name="Silar P."/>
            <person name="Natvig D."/>
            <person name="Lalanne C."/>
            <person name="Gautier V."/>
            <person name="Ament-Velasquez S.L."/>
            <person name="Kruys A."/>
            <person name="Hutchinson M.I."/>
            <person name="Powell A.J."/>
            <person name="Barry K."/>
            <person name="Miller A.N."/>
            <person name="Grigoriev I.V."/>
            <person name="Debuchy R."/>
            <person name="Gladieux P."/>
            <person name="Thoren M.H."/>
            <person name="Johannesson H."/>
        </authorList>
    </citation>
    <scope>NUCLEOTIDE SEQUENCE</scope>
    <source>
        <strain evidence="1">8032-3</strain>
    </source>
</reference>
<evidence type="ECO:0000313" key="2">
    <source>
        <dbReference type="Proteomes" id="UP001244011"/>
    </source>
</evidence>
<dbReference type="RefSeq" id="XP_060280885.1">
    <property type="nucleotide sequence ID" value="XM_060424829.1"/>
</dbReference>
<proteinExistence type="predicted"/>
<protein>
    <recommendedName>
        <fullName evidence="3">NADH-ubiquinone oxidoreductase 17.8 kDa subunit</fullName>
    </recommendedName>
</protein>
<evidence type="ECO:0008006" key="3">
    <source>
        <dbReference type="Google" id="ProtNLM"/>
    </source>
</evidence>
<dbReference type="EMBL" id="MU839019">
    <property type="protein sequence ID" value="KAK1764672.1"/>
    <property type="molecule type" value="Genomic_DNA"/>
</dbReference>
<dbReference type="PANTHER" id="PTHR42100">
    <property type="entry name" value="OXIDOREDUCTASE 178 KDA SUBUNIT, PUTATIVE (AFU_ORTHOLOGUE AFUA_8G04320)-RELATED"/>
    <property type="match status" value="1"/>
</dbReference>
<dbReference type="GeneID" id="85308016"/>
<sequence>MSAIRQGAACIARRSRSTTIRNARSYASDAHGHQAAPPVEESLGTAFYVAIGAVATSAIVYSISRPGKDGEPSTITKLFDRFAFLKEQDELRNTLRTAAIEQAAHDKHLLYYAPRNQHVELKYPEVFTGGSPFNVPAGHNVNLDNVVAHYRERHHAEEERKAKKLAAAKQLE</sequence>
<dbReference type="AlphaFoldDB" id="A0AAJ0BVC7"/>